<dbReference type="Gene3D" id="3.30.9.10">
    <property type="entry name" value="D-Amino Acid Oxidase, subunit A, domain 2"/>
    <property type="match status" value="1"/>
</dbReference>
<dbReference type="Pfam" id="PF01266">
    <property type="entry name" value="DAO"/>
    <property type="match status" value="1"/>
</dbReference>
<sequence length="428" mass="46186">MKVCVIGAGLAGLTCAWHLARDGHEVVVLEKAPGPGEGASRANGGQLSYSYVTPLAAPGVVRKGFAWMLDGDAPMRLRPQMDTRLWRWLMAFVRASRRSVFEAGIRDMLALAFLSRDVLTTMMTEETLDFSYRKNGKLVVFRDEAELVSAHELVALQARHGSHQSLVNERECIEIEPALAGGTQRIAGGVFTPDEAVGDAYRFCQSLRTCLEERYGVAFHFGLEASALECGGGRTSAVRTRLGLIEADHFVLSSGIDALMLAEPIGLSLPLYPLKGYSLTSPIRVTDRPPAVSITDAQNKVVYAALEGARVGAEGRMRVAGMVDLVGFANDIVTRRTDTLTRQAREAFPCAADWSRADAWSGLRPATPDWKPILGQSDIPGLWLNVGHGGLGFTIACGTGRLVADLIAGRTTPIATQPYALNGRSQTF</sequence>
<evidence type="ECO:0000256" key="2">
    <source>
        <dbReference type="ARBA" id="ARBA00023002"/>
    </source>
</evidence>
<dbReference type="NCBIfam" id="NF001933">
    <property type="entry name" value="PRK00711.1"/>
    <property type="match status" value="1"/>
</dbReference>
<dbReference type="SUPFAM" id="SSF51905">
    <property type="entry name" value="FAD/NAD(P)-binding domain"/>
    <property type="match status" value="1"/>
</dbReference>
<dbReference type="SUPFAM" id="SSF54373">
    <property type="entry name" value="FAD-linked reductases, C-terminal domain"/>
    <property type="match status" value="1"/>
</dbReference>
<dbReference type="InterPro" id="IPR006076">
    <property type="entry name" value="FAD-dep_OxRdtase"/>
</dbReference>
<evidence type="ECO:0000313" key="5">
    <source>
        <dbReference type="Proteomes" id="UP000655037"/>
    </source>
</evidence>
<feature type="domain" description="FAD dependent oxidoreductase" evidence="3">
    <location>
        <begin position="2"/>
        <end position="406"/>
    </location>
</feature>
<dbReference type="EMBL" id="JACXXJ020000003">
    <property type="protein sequence ID" value="MBF2713194.1"/>
    <property type="molecule type" value="Genomic_DNA"/>
</dbReference>
<evidence type="ECO:0000256" key="1">
    <source>
        <dbReference type="ARBA" id="ARBA00009410"/>
    </source>
</evidence>
<protein>
    <submittedName>
        <fullName evidence="4">D-amino acid dehydrogenase</fullName>
    </submittedName>
</protein>
<evidence type="ECO:0000313" key="4">
    <source>
        <dbReference type="EMBL" id="MBF2713194.1"/>
    </source>
</evidence>
<comment type="similarity">
    <text evidence="1">Belongs to the DadA oxidoreductase family.</text>
</comment>
<accession>A0AAE2UUU0</accession>
<organism evidence="4 5">
    <name type="scientific">Agrobacterium vitis</name>
    <name type="common">Rhizobium vitis</name>
    <dbReference type="NCBI Taxonomy" id="373"/>
    <lineage>
        <taxon>Bacteria</taxon>
        <taxon>Pseudomonadati</taxon>
        <taxon>Pseudomonadota</taxon>
        <taxon>Alphaproteobacteria</taxon>
        <taxon>Hyphomicrobiales</taxon>
        <taxon>Rhizobiaceae</taxon>
        <taxon>Rhizobium/Agrobacterium group</taxon>
        <taxon>Agrobacterium</taxon>
    </lineage>
</organism>
<dbReference type="PANTHER" id="PTHR13847:SF280">
    <property type="entry name" value="D-AMINO ACID DEHYDROGENASE"/>
    <property type="match status" value="1"/>
</dbReference>
<reference evidence="4" key="1">
    <citation type="submission" date="2020-11" db="EMBL/GenBank/DDBJ databases">
        <title>Agrobacterium vitis strain K377 genome.</title>
        <authorList>
            <person name="Xi H."/>
        </authorList>
    </citation>
    <scope>NUCLEOTIDE SEQUENCE</scope>
    <source>
        <strain evidence="4">K377</strain>
    </source>
</reference>
<evidence type="ECO:0000259" key="3">
    <source>
        <dbReference type="Pfam" id="PF01266"/>
    </source>
</evidence>
<dbReference type="GO" id="GO:0008718">
    <property type="term" value="F:D-amino-acid dehydrogenase activity"/>
    <property type="evidence" value="ECO:0007669"/>
    <property type="project" value="TreeGrafter"/>
</dbReference>
<proteinExistence type="inferred from homology"/>
<dbReference type="Gene3D" id="3.50.50.60">
    <property type="entry name" value="FAD/NAD(P)-binding domain"/>
    <property type="match status" value="2"/>
</dbReference>
<dbReference type="RefSeq" id="WP_194415788.1">
    <property type="nucleotide sequence ID" value="NZ_JACXXJ020000003.1"/>
</dbReference>
<dbReference type="GO" id="GO:0005737">
    <property type="term" value="C:cytoplasm"/>
    <property type="evidence" value="ECO:0007669"/>
    <property type="project" value="TreeGrafter"/>
</dbReference>
<keyword evidence="2" id="KW-0560">Oxidoreductase</keyword>
<dbReference type="PANTHER" id="PTHR13847">
    <property type="entry name" value="SARCOSINE DEHYDROGENASE-RELATED"/>
    <property type="match status" value="1"/>
</dbReference>
<dbReference type="Proteomes" id="UP000655037">
    <property type="component" value="Unassembled WGS sequence"/>
</dbReference>
<dbReference type="GO" id="GO:0055130">
    <property type="term" value="P:D-alanine catabolic process"/>
    <property type="evidence" value="ECO:0007669"/>
    <property type="project" value="TreeGrafter"/>
</dbReference>
<dbReference type="AlphaFoldDB" id="A0AAE2UUU0"/>
<dbReference type="InterPro" id="IPR036188">
    <property type="entry name" value="FAD/NAD-bd_sf"/>
</dbReference>
<gene>
    <name evidence="4" type="ORF">IEI95_002865</name>
</gene>
<comment type="caution">
    <text evidence="4">The sequence shown here is derived from an EMBL/GenBank/DDBJ whole genome shotgun (WGS) entry which is preliminary data.</text>
</comment>
<name>A0AAE2UUU0_AGRVI</name>
<dbReference type="GO" id="GO:0005886">
    <property type="term" value="C:plasma membrane"/>
    <property type="evidence" value="ECO:0007669"/>
    <property type="project" value="TreeGrafter"/>
</dbReference>